<evidence type="ECO:0000313" key="8">
    <source>
        <dbReference type="EMBL" id="MBM6948579.1"/>
    </source>
</evidence>
<dbReference type="SUPFAM" id="SSF47928">
    <property type="entry name" value="N-terminal domain of the delta subunit of the F1F0-ATP synthase"/>
    <property type="match status" value="1"/>
</dbReference>
<dbReference type="NCBIfam" id="TIGR01145">
    <property type="entry name" value="ATP_synt_delta"/>
    <property type="match status" value="1"/>
</dbReference>
<comment type="caution">
    <text evidence="8">The sequence shown here is derived from an EMBL/GenBank/DDBJ whole genome shotgun (WGS) entry which is preliminary data.</text>
</comment>
<dbReference type="HAMAP" id="MF_01416">
    <property type="entry name" value="ATP_synth_delta_bact"/>
    <property type="match status" value="1"/>
</dbReference>
<evidence type="ECO:0000256" key="5">
    <source>
        <dbReference type="ARBA" id="ARBA00023136"/>
    </source>
</evidence>
<evidence type="ECO:0000256" key="7">
    <source>
        <dbReference type="HAMAP-Rule" id="MF_01416"/>
    </source>
</evidence>
<organism evidence="8 9">
    <name type="scientific">Mordavella massiliensis</name>
    <dbReference type="NCBI Taxonomy" id="1871024"/>
    <lineage>
        <taxon>Bacteria</taxon>
        <taxon>Bacillati</taxon>
        <taxon>Bacillota</taxon>
        <taxon>Clostridia</taxon>
        <taxon>Eubacteriales</taxon>
        <taxon>Clostridiaceae</taxon>
        <taxon>Mordavella</taxon>
    </lineage>
</organism>
<dbReference type="Pfam" id="PF00213">
    <property type="entry name" value="OSCP"/>
    <property type="match status" value="1"/>
</dbReference>
<comment type="function">
    <text evidence="7">This protein is part of the stalk that links CF(0) to CF(1). It either transmits conformational changes from CF(0) to CF(1) or is implicated in proton conduction.</text>
</comment>
<accession>A0A939BH41</accession>
<sequence length="175" mass="20514">MKTNRDAWCSMSSIRYAKVLFDLGLSREETDRAERIVEETPEVVRVLHNPVVTKEEKHTVIDRIFDVRIRNFFKVVTDCGKADAIPEIFRAYHQYRDQMAGIVTAHLAYVVPPTQEQKAGMERFICRELHAAGVIWEMEERPDLIGGFRLLVNGREYDYSMQGRLKRLEQKLTRR</sequence>
<dbReference type="RefSeq" id="WP_204906595.1">
    <property type="nucleotide sequence ID" value="NZ_JACJKS010000009.1"/>
</dbReference>
<protein>
    <recommendedName>
        <fullName evidence="7">ATP synthase subunit delta</fullName>
    </recommendedName>
    <alternativeName>
        <fullName evidence="7">ATP synthase F(1) sector subunit delta</fullName>
    </alternativeName>
    <alternativeName>
        <fullName evidence="7">F-type ATPase subunit delta</fullName>
        <shortName evidence="7">F-ATPase subunit delta</shortName>
    </alternativeName>
</protein>
<dbReference type="GO" id="GO:0046933">
    <property type="term" value="F:proton-transporting ATP synthase activity, rotational mechanism"/>
    <property type="evidence" value="ECO:0007669"/>
    <property type="project" value="UniProtKB-UniRule"/>
</dbReference>
<dbReference type="GO" id="GO:0045259">
    <property type="term" value="C:proton-transporting ATP synthase complex"/>
    <property type="evidence" value="ECO:0007669"/>
    <property type="project" value="UniProtKB-KW"/>
</dbReference>
<evidence type="ECO:0000256" key="6">
    <source>
        <dbReference type="ARBA" id="ARBA00023310"/>
    </source>
</evidence>
<comment type="subcellular location">
    <subcellularLocation>
        <location evidence="7">Cell membrane</location>
        <topology evidence="7">Peripheral membrane protein</topology>
    </subcellularLocation>
    <subcellularLocation>
        <location evidence="1">Membrane</location>
    </subcellularLocation>
</comment>
<keyword evidence="4 7" id="KW-0406">Ion transport</keyword>
<proteinExistence type="inferred from homology"/>
<evidence type="ECO:0000256" key="3">
    <source>
        <dbReference type="ARBA" id="ARBA00022781"/>
    </source>
</evidence>
<keyword evidence="7" id="KW-1003">Cell membrane</keyword>
<keyword evidence="6 7" id="KW-0066">ATP synthesis</keyword>
<dbReference type="Gene3D" id="1.10.520.20">
    <property type="entry name" value="N-terminal domain of the delta subunit of the F1F0-ATP synthase"/>
    <property type="match status" value="1"/>
</dbReference>
<comment type="similarity">
    <text evidence="7">Belongs to the ATPase delta chain family.</text>
</comment>
<dbReference type="GO" id="GO:0005886">
    <property type="term" value="C:plasma membrane"/>
    <property type="evidence" value="ECO:0007669"/>
    <property type="project" value="UniProtKB-SubCell"/>
</dbReference>
<evidence type="ECO:0000313" key="9">
    <source>
        <dbReference type="Proteomes" id="UP000705508"/>
    </source>
</evidence>
<reference evidence="8" key="2">
    <citation type="journal article" date="2021" name="Sci. Rep.">
        <title>The distribution of antibiotic resistance genes in chicken gut microbiota commensals.</title>
        <authorList>
            <person name="Juricova H."/>
            <person name="Matiasovicova J."/>
            <person name="Kubasova T."/>
            <person name="Cejkova D."/>
            <person name="Rychlik I."/>
        </authorList>
    </citation>
    <scope>NUCLEOTIDE SEQUENCE</scope>
    <source>
        <strain evidence="8">An582</strain>
    </source>
</reference>
<dbReference type="AlphaFoldDB" id="A0A939BH41"/>
<keyword evidence="5 7" id="KW-0472">Membrane</keyword>
<evidence type="ECO:0000256" key="2">
    <source>
        <dbReference type="ARBA" id="ARBA00022448"/>
    </source>
</evidence>
<dbReference type="InterPro" id="IPR026015">
    <property type="entry name" value="ATP_synth_OSCP/delta_N_sf"/>
</dbReference>
<dbReference type="InterPro" id="IPR000711">
    <property type="entry name" value="ATPase_OSCP/dsu"/>
</dbReference>
<gene>
    <name evidence="7 8" type="primary">atpH</name>
    <name evidence="8" type="ORF">H6A20_07895</name>
</gene>
<dbReference type="EMBL" id="JACJKS010000009">
    <property type="protein sequence ID" value="MBM6948579.1"/>
    <property type="molecule type" value="Genomic_DNA"/>
</dbReference>
<evidence type="ECO:0000256" key="4">
    <source>
        <dbReference type="ARBA" id="ARBA00023065"/>
    </source>
</evidence>
<name>A0A939BH41_9CLOT</name>
<reference evidence="8" key="1">
    <citation type="submission" date="2020-08" db="EMBL/GenBank/DDBJ databases">
        <authorList>
            <person name="Cejkova D."/>
            <person name="Kubasova T."/>
            <person name="Jahodarova E."/>
            <person name="Rychlik I."/>
        </authorList>
    </citation>
    <scope>NUCLEOTIDE SEQUENCE</scope>
    <source>
        <strain evidence="8">An582</strain>
    </source>
</reference>
<dbReference type="Proteomes" id="UP000705508">
    <property type="component" value="Unassembled WGS sequence"/>
</dbReference>
<evidence type="ECO:0000256" key="1">
    <source>
        <dbReference type="ARBA" id="ARBA00004370"/>
    </source>
</evidence>
<keyword evidence="7" id="KW-0139">CF(1)</keyword>
<comment type="function">
    <text evidence="7">F(1)F(0) ATP synthase produces ATP from ADP in the presence of a proton or sodium gradient. F-type ATPases consist of two structural domains, F(1) containing the extramembraneous catalytic core and F(0) containing the membrane proton channel, linked together by a central stalk and a peripheral stalk. During catalysis, ATP synthesis in the catalytic domain of F(1) is coupled via a rotary mechanism of the central stalk subunits to proton translocation.</text>
</comment>
<dbReference type="PANTHER" id="PTHR11910">
    <property type="entry name" value="ATP SYNTHASE DELTA CHAIN"/>
    <property type="match status" value="1"/>
</dbReference>
<keyword evidence="2 7" id="KW-0813">Transport</keyword>
<keyword evidence="3 7" id="KW-0375">Hydrogen ion transport</keyword>